<reference evidence="1 2" key="1">
    <citation type="submission" date="2021-01" db="EMBL/GenBank/DDBJ databases">
        <title>Belnapia mucosa sp. nov. and Belnapia arida sp. nov., isolated from the Tabernas Desert (Almeria, Spain).</title>
        <authorList>
            <person name="Molina-Menor E."/>
            <person name="Vidal-Verdu A."/>
            <person name="Calonge A."/>
            <person name="Satari L."/>
            <person name="Pereto J."/>
            <person name="Porcar M."/>
        </authorList>
    </citation>
    <scope>NUCLEOTIDE SEQUENCE [LARGE SCALE GENOMIC DNA]</scope>
    <source>
        <strain evidence="1 2">T18</strain>
    </source>
</reference>
<organism evidence="1 2">
    <name type="scientific">Belnapia arida</name>
    <dbReference type="NCBI Taxonomy" id="2804533"/>
    <lineage>
        <taxon>Bacteria</taxon>
        <taxon>Pseudomonadati</taxon>
        <taxon>Pseudomonadota</taxon>
        <taxon>Alphaproteobacteria</taxon>
        <taxon>Acetobacterales</taxon>
        <taxon>Roseomonadaceae</taxon>
        <taxon>Belnapia</taxon>
    </lineage>
</organism>
<evidence type="ECO:0008006" key="3">
    <source>
        <dbReference type="Google" id="ProtNLM"/>
    </source>
</evidence>
<dbReference type="Proteomes" id="UP000660885">
    <property type="component" value="Unassembled WGS sequence"/>
</dbReference>
<evidence type="ECO:0000313" key="2">
    <source>
        <dbReference type="Proteomes" id="UP000660885"/>
    </source>
</evidence>
<comment type="caution">
    <text evidence="1">The sequence shown here is derived from an EMBL/GenBank/DDBJ whole genome shotgun (WGS) entry which is preliminary data.</text>
</comment>
<sequence>MEPRLPHGARADGDLGGAADHLLQAQGLALNARRLAAGLLLLAGAAQAEGVPPCPAGRPEIRMTVSDPAPVVSQALGVDALHVETGEKRSPGLHHLALTTSRVDWHSEIETRYREDAGGVCARPARIVLGLVQSEHLVRIAGEIPRGSCLWREVLAHERRHVAVNRQTLRAAAAQARAATEAWAQRAEGRETTFDAAMAGLQEGLRQAIEPALAGMREARETAHRRIDSRAEYERLGQVCPADQRRLREVLQAAGTP</sequence>
<keyword evidence="2" id="KW-1185">Reference proteome</keyword>
<name>A0ABS1TVT7_9PROT</name>
<dbReference type="EMBL" id="JAETWB010000001">
    <property type="protein sequence ID" value="MBL6076562.1"/>
    <property type="molecule type" value="Genomic_DNA"/>
</dbReference>
<dbReference type="RefSeq" id="WP_202830905.1">
    <property type="nucleotide sequence ID" value="NZ_JAETWB010000001.1"/>
</dbReference>
<accession>A0ABS1TVT7</accession>
<evidence type="ECO:0000313" key="1">
    <source>
        <dbReference type="EMBL" id="MBL6076562.1"/>
    </source>
</evidence>
<proteinExistence type="predicted"/>
<gene>
    <name evidence="1" type="ORF">JMJ56_01010</name>
</gene>
<protein>
    <recommendedName>
        <fullName evidence="3">DUF922 domain-containing protein</fullName>
    </recommendedName>
</protein>